<gene>
    <name evidence="2" type="ORF">VZC37_14295</name>
</gene>
<organism evidence="2 3">
    <name type="scientific">Gordonia sesuvii</name>
    <dbReference type="NCBI Taxonomy" id="3116777"/>
    <lineage>
        <taxon>Bacteria</taxon>
        <taxon>Bacillati</taxon>
        <taxon>Actinomycetota</taxon>
        <taxon>Actinomycetes</taxon>
        <taxon>Mycobacteriales</taxon>
        <taxon>Gordoniaceae</taxon>
        <taxon>Gordonia</taxon>
    </lineage>
</organism>
<keyword evidence="3" id="KW-1185">Reference proteome</keyword>
<accession>A0ABU7MEN6</accession>
<evidence type="ECO:0000313" key="2">
    <source>
        <dbReference type="EMBL" id="MEE3851512.1"/>
    </source>
</evidence>
<keyword evidence="1" id="KW-0812">Transmembrane</keyword>
<evidence type="ECO:0000313" key="3">
    <source>
        <dbReference type="Proteomes" id="UP001347146"/>
    </source>
</evidence>
<keyword evidence="1" id="KW-0472">Membrane</keyword>
<proteinExistence type="predicted"/>
<name>A0ABU7MEN6_9ACTN</name>
<sequence length="80" mass="8864">MINNDFARGAQNVSRGMTIAGSLILMVCVGVLTVGWWRDGRWFWVAIGIAVVVVNIVLVVLQFRRRTPPAPKPESDDPTE</sequence>
<keyword evidence="1" id="KW-1133">Transmembrane helix</keyword>
<feature type="transmembrane region" description="Helical" evidence="1">
    <location>
        <begin position="16"/>
        <end position="37"/>
    </location>
</feature>
<evidence type="ECO:0000256" key="1">
    <source>
        <dbReference type="SAM" id="Phobius"/>
    </source>
</evidence>
<reference evidence="2 3" key="1">
    <citation type="submission" date="2024-01" db="EMBL/GenBank/DDBJ databases">
        <title>Draft genome sequence of Gordonia sp. LSe1-13.</title>
        <authorList>
            <person name="Suphannarot A."/>
            <person name="Mingma R."/>
        </authorList>
    </citation>
    <scope>NUCLEOTIDE SEQUENCE [LARGE SCALE GENOMIC DNA]</scope>
    <source>
        <strain evidence="2 3">LSe1-13</strain>
    </source>
</reference>
<comment type="caution">
    <text evidence="2">The sequence shown here is derived from an EMBL/GenBank/DDBJ whole genome shotgun (WGS) entry which is preliminary data.</text>
</comment>
<protein>
    <submittedName>
        <fullName evidence="2">Uncharacterized protein</fullName>
    </submittedName>
</protein>
<feature type="transmembrane region" description="Helical" evidence="1">
    <location>
        <begin position="43"/>
        <end position="63"/>
    </location>
</feature>
<dbReference type="Proteomes" id="UP001347146">
    <property type="component" value="Unassembled WGS sequence"/>
</dbReference>
<dbReference type="RefSeq" id="WP_330433248.1">
    <property type="nucleotide sequence ID" value="NZ_JAZDUF010000004.1"/>
</dbReference>
<dbReference type="EMBL" id="JAZDUF010000004">
    <property type="protein sequence ID" value="MEE3851512.1"/>
    <property type="molecule type" value="Genomic_DNA"/>
</dbReference>